<dbReference type="InterPro" id="IPR053666">
    <property type="entry name" value="Furan-3-ylmethyl_P_kinase"/>
</dbReference>
<dbReference type="HOGENOM" id="CLU_089197_0_0_2"/>
<feature type="domain" description="Aspartate/glutamate/uridylate kinase" evidence="1">
    <location>
        <begin position="3"/>
        <end position="165"/>
    </location>
</feature>
<reference evidence="2" key="1">
    <citation type="submission" date="2010-04" db="EMBL/GenBank/DDBJ databases">
        <title>Complete sequence of Methanocaldococcus infernus ME.</title>
        <authorList>
            <consortium name="US DOE Joint Genome Institute"/>
            <person name="Lucas S."/>
            <person name="Copeland A."/>
            <person name="Lapidus A."/>
            <person name="Cheng J.-F."/>
            <person name="Bruce D."/>
            <person name="Goodwin L."/>
            <person name="Pitluck S."/>
            <person name="Munk A.C."/>
            <person name="Detter J.C."/>
            <person name="Han C."/>
            <person name="Tapia R."/>
            <person name="Land M."/>
            <person name="Hauser L."/>
            <person name="Kyrpides N."/>
            <person name="Mikhailova N."/>
            <person name="Sieprawska-Lupa M."/>
            <person name="Whitman W.B."/>
            <person name="Woyke T."/>
        </authorList>
    </citation>
    <scope>NUCLEOTIDE SEQUENCE [LARGE SCALE GENOMIC DNA]</scope>
    <source>
        <strain evidence="2">ME</strain>
    </source>
</reference>
<evidence type="ECO:0000259" key="1">
    <source>
        <dbReference type="Pfam" id="PF00696"/>
    </source>
</evidence>
<evidence type="ECO:0000313" key="2">
    <source>
        <dbReference type="EMBL" id="ADG13304.1"/>
    </source>
</evidence>
<dbReference type="NCBIfam" id="NF040622">
    <property type="entry name" value="MfnE"/>
    <property type="match status" value="1"/>
</dbReference>
<dbReference type="Proteomes" id="UP000002061">
    <property type="component" value="Chromosome"/>
</dbReference>
<keyword evidence="2" id="KW-0418">Kinase</keyword>
<gene>
    <name evidence="2" type="ordered locus">Metin_0635</name>
</gene>
<dbReference type="KEGG" id="mif:Metin_0635"/>
<proteinExistence type="predicted"/>
<organism evidence="2 3">
    <name type="scientific">Methanocaldococcus infernus (strain DSM 11812 / JCM 15783 / ME)</name>
    <dbReference type="NCBI Taxonomy" id="573063"/>
    <lineage>
        <taxon>Archaea</taxon>
        <taxon>Methanobacteriati</taxon>
        <taxon>Methanobacteriota</taxon>
        <taxon>Methanomada group</taxon>
        <taxon>Methanococci</taxon>
        <taxon>Methanococcales</taxon>
        <taxon>Methanocaldococcaceae</taxon>
        <taxon>Methanocaldococcus</taxon>
    </lineage>
</organism>
<keyword evidence="2" id="KW-0808">Transferase</keyword>
<evidence type="ECO:0000313" key="3">
    <source>
        <dbReference type="Proteomes" id="UP000002061"/>
    </source>
</evidence>
<dbReference type="EMBL" id="CP002009">
    <property type="protein sequence ID" value="ADG13304.1"/>
    <property type="molecule type" value="Genomic_DNA"/>
</dbReference>
<name>D5VRV1_METIM</name>
<dbReference type="InterPro" id="IPR036393">
    <property type="entry name" value="AceGlu_kinase-like_sf"/>
</dbReference>
<dbReference type="InterPro" id="IPR011375">
    <property type="entry name" value="MfnE"/>
</dbReference>
<sequence>MKLVKIGGSLLYRAKPLLKALKECGEKIIIVPGGGEFANVVRKVDKTYNLDPSVSHKLAIECMDLVGEIYGEVGNIKTYKTLFDIKREIDKVGVAILLPSTLLLSTDLAEHSWNVTSDSLSLYVGRLLNLKEIIIVTDVDGIYREGKLLNIINANEIEGLTSVDMAFPSLLQKFNMTAYVVNGLYPERVVKLIKGENTICTKIVSR</sequence>
<dbReference type="eggNOG" id="arCOG00859">
    <property type="taxonomic scope" value="Archaea"/>
</dbReference>
<protein>
    <submittedName>
        <fullName evidence="2">Aspartate/glutamate/uridylate kinase</fullName>
    </submittedName>
</protein>
<dbReference type="CDD" id="cd04240">
    <property type="entry name" value="AAK_UC"/>
    <property type="match status" value="1"/>
</dbReference>
<dbReference type="GeneID" id="9131642"/>
<dbReference type="RefSeq" id="WP_013100050.1">
    <property type="nucleotide sequence ID" value="NC_014122.1"/>
</dbReference>
<dbReference type="GO" id="GO:0016301">
    <property type="term" value="F:kinase activity"/>
    <property type="evidence" value="ECO:0007669"/>
    <property type="project" value="UniProtKB-KW"/>
</dbReference>
<dbReference type="OrthoDB" id="50461at2157"/>
<keyword evidence="3" id="KW-1185">Reference proteome</keyword>
<dbReference type="InterPro" id="IPR001048">
    <property type="entry name" value="Asp/Glu/Uridylate_kinase"/>
</dbReference>
<dbReference type="Pfam" id="PF00696">
    <property type="entry name" value="AA_kinase"/>
    <property type="match status" value="1"/>
</dbReference>
<dbReference type="AlphaFoldDB" id="D5VRV1"/>
<dbReference type="PIRSF" id="PIRSF004857">
    <property type="entry name" value="Kin_aa_kin"/>
    <property type="match status" value="1"/>
</dbReference>
<dbReference type="Gene3D" id="3.40.1160.10">
    <property type="entry name" value="Acetylglutamate kinase-like"/>
    <property type="match status" value="1"/>
</dbReference>
<accession>D5VRV1</accession>
<dbReference type="SUPFAM" id="SSF53633">
    <property type="entry name" value="Carbamate kinase-like"/>
    <property type="match status" value="1"/>
</dbReference>
<dbReference type="STRING" id="573063.Metin_0635"/>